<feature type="region of interest" description="Disordered" evidence="1">
    <location>
        <begin position="85"/>
        <end position="107"/>
    </location>
</feature>
<evidence type="ECO:0000313" key="3">
    <source>
        <dbReference type="Proteomes" id="UP001161406"/>
    </source>
</evidence>
<dbReference type="Proteomes" id="UP001161406">
    <property type="component" value="Unassembled WGS sequence"/>
</dbReference>
<protein>
    <submittedName>
        <fullName evidence="2">Uncharacterized protein</fullName>
    </submittedName>
</protein>
<dbReference type="RefSeq" id="WP_284391439.1">
    <property type="nucleotide sequence ID" value="NZ_BSNG01000001.1"/>
</dbReference>
<dbReference type="EMBL" id="BSNG01000001">
    <property type="protein sequence ID" value="GLQ10658.1"/>
    <property type="molecule type" value="Genomic_DNA"/>
</dbReference>
<accession>A0ABQ5UF26</accession>
<gene>
    <name evidence="2" type="ORF">GCM10007913_25900</name>
</gene>
<reference evidence="2" key="1">
    <citation type="journal article" date="2014" name="Int. J. Syst. Evol. Microbiol.">
        <title>Complete genome of a new Firmicutes species belonging to the dominant human colonic microbiota ('Ruminococcus bicirculans') reveals two chromosomes and a selective capacity to utilize plant glucans.</title>
        <authorList>
            <consortium name="NISC Comparative Sequencing Program"/>
            <person name="Wegmann U."/>
            <person name="Louis P."/>
            <person name="Goesmann A."/>
            <person name="Henrissat B."/>
            <person name="Duncan S.H."/>
            <person name="Flint H.J."/>
        </authorList>
    </citation>
    <scope>NUCLEOTIDE SEQUENCE</scope>
    <source>
        <strain evidence="2">NBRC 103855</strain>
    </source>
</reference>
<sequence length="107" mass="11754">MRARLDDTALAEWQRLMAEWDEVSRELDGARKASAGSGPNDAELSRLTARLQVLQGSIDALIKQTQSVRDPQRRDLLVATIQRGLAAEDQAGDDKPTAPSRITARSK</sequence>
<organism evidence="2 3">
    <name type="scientific">Devosia yakushimensis</name>
    <dbReference type="NCBI Taxonomy" id="470028"/>
    <lineage>
        <taxon>Bacteria</taxon>
        <taxon>Pseudomonadati</taxon>
        <taxon>Pseudomonadota</taxon>
        <taxon>Alphaproteobacteria</taxon>
        <taxon>Hyphomicrobiales</taxon>
        <taxon>Devosiaceae</taxon>
        <taxon>Devosia</taxon>
    </lineage>
</organism>
<comment type="caution">
    <text evidence="2">The sequence shown here is derived from an EMBL/GenBank/DDBJ whole genome shotgun (WGS) entry which is preliminary data.</text>
</comment>
<evidence type="ECO:0000313" key="2">
    <source>
        <dbReference type="EMBL" id="GLQ10658.1"/>
    </source>
</evidence>
<name>A0ABQ5UF26_9HYPH</name>
<keyword evidence="3" id="KW-1185">Reference proteome</keyword>
<proteinExistence type="predicted"/>
<evidence type="ECO:0000256" key="1">
    <source>
        <dbReference type="SAM" id="MobiDB-lite"/>
    </source>
</evidence>
<reference evidence="2" key="2">
    <citation type="submission" date="2023-01" db="EMBL/GenBank/DDBJ databases">
        <title>Draft genome sequence of Devosia yakushimensis strain NBRC 103855.</title>
        <authorList>
            <person name="Sun Q."/>
            <person name="Mori K."/>
        </authorList>
    </citation>
    <scope>NUCLEOTIDE SEQUENCE</scope>
    <source>
        <strain evidence="2">NBRC 103855</strain>
    </source>
</reference>